<name>A0A5B8Z2Q9_CYTDA</name>
<comment type="subcellular location">
    <subcellularLocation>
        <location evidence="1">Cell membrane</location>
        <topology evidence="1">Multi-pass membrane protein</topology>
    </subcellularLocation>
</comment>
<dbReference type="InterPro" id="IPR051791">
    <property type="entry name" value="Pra-immunoreactive"/>
</dbReference>
<feature type="transmembrane region" description="Helical" evidence="6">
    <location>
        <begin position="140"/>
        <end position="159"/>
    </location>
</feature>
<dbReference type="RefSeq" id="WP_057773993.1">
    <property type="nucleotide sequence ID" value="NZ_CP042593.1"/>
</dbReference>
<evidence type="ECO:0000259" key="7">
    <source>
        <dbReference type="Pfam" id="PF06271"/>
    </source>
</evidence>
<keyword evidence="5 6" id="KW-0472">Membrane</keyword>
<evidence type="ECO:0000313" key="8">
    <source>
        <dbReference type="EMBL" id="QED47344.1"/>
    </source>
</evidence>
<dbReference type="PANTHER" id="PTHR36115:SF9">
    <property type="entry name" value="LMO1584 PROTEIN"/>
    <property type="match status" value="1"/>
</dbReference>
<keyword evidence="2" id="KW-1003">Cell membrane</keyword>
<keyword evidence="3 6" id="KW-0812">Transmembrane</keyword>
<feature type="transmembrane region" description="Helical" evidence="6">
    <location>
        <begin position="80"/>
        <end position="103"/>
    </location>
</feature>
<dbReference type="AlphaFoldDB" id="A0A5B8Z2Q9"/>
<evidence type="ECO:0000256" key="2">
    <source>
        <dbReference type="ARBA" id="ARBA00022475"/>
    </source>
</evidence>
<feature type="transmembrane region" description="Helical" evidence="6">
    <location>
        <begin position="28"/>
        <end position="60"/>
    </location>
</feature>
<keyword evidence="9" id="KW-1185">Reference proteome</keyword>
<protein>
    <submittedName>
        <fullName evidence="8">RDD family protein</fullName>
    </submittedName>
</protein>
<dbReference type="STRING" id="1742359.GCA_001439625_03691"/>
<keyword evidence="4 6" id="KW-1133">Transmembrane helix</keyword>
<dbReference type="Pfam" id="PF06271">
    <property type="entry name" value="RDD"/>
    <property type="match status" value="1"/>
</dbReference>
<evidence type="ECO:0000256" key="1">
    <source>
        <dbReference type="ARBA" id="ARBA00004651"/>
    </source>
</evidence>
<evidence type="ECO:0000256" key="3">
    <source>
        <dbReference type="ARBA" id="ARBA00022692"/>
    </source>
</evidence>
<reference evidence="9" key="1">
    <citation type="submission" date="2019-08" db="EMBL/GenBank/DDBJ databases">
        <authorList>
            <person name="Zheng X."/>
        </authorList>
    </citation>
    <scope>NUCLEOTIDE SEQUENCE [LARGE SCALE GENOMIC DNA]</scope>
    <source>
        <strain evidence="9">FJAT-25496</strain>
    </source>
</reference>
<dbReference type="Proteomes" id="UP000321555">
    <property type="component" value="Chromosome"/>
</dbReference>
<dbReference type="PANTHER" id="PTHR36115">
    <property type="entry name" value="PROLINE-RICH ANTIGEN HOMOLOG-RELATED"/>
    <property type="match status" value="1"/>
</dbReference>
<organism evidence="8 9">
    <name type="scientific">Cytobacillus dafuensis</name>
    <name type="common">Bacillus dafuensis</name>
    <dbReference type="NCBI Taxonomy" id="1742359"/>
    <lineage>
        <taxon>Bacteria</taxon>
        <taxon>Bacillati</taxon>
        <taxon>Bacillota</taxon>
        <taxon>Bacilli</taxon>
        <taxon>Bacillales</taxon>
        <taxon>Bacillaceae</taxon>
        <taxon>Cytobacillus</taxon>
    </lineage>
</organism>
<gene>
    <name evidence="8" type="ORF">FSZ17_08845</name>
</gene>
<evidence type="ECO:0000256" key="6">
    <source>
        <dbReference type="SAM" id="Phobius"/>
    </source>
</evidence>
<dbReference type="OrthoDB" id="9793824at2"/>
<evidence type="ECO:0000256" key="5">
    <source>
        <dbReference type="ARBA" id="ARBA00023136"/>
    </source>
</evidence>
<dbReference type="KEGG" id="bda:FSZ17_08845"/>
<sequence>METILEKNSYGEGDYEEKKEYGGFWLRFAAYLIDSIILGIPLGIITLLIFTLFFGAFGAFELILADPYADISEEQALALLGSYLGAFAIAFLINMAGVIAYYAGLHSSKWQATVGKKLLGLKVTDLNGNRISFWRALGRYLSLAFLSGILLIGFIIAAFTEKKQALHDLIAGTVVVKN</sequence>
<evidence type="ECO:0000256" key="4">
    <source>
        <dbReference type="ARBA" id="ARBA00022989"/>
    </source>
</evidence>
<feature type="domain" description="RDD" evidence="7">
    <location>
        <begin position="21"/>
        <end position="172"/>
    </location>
</feature>
<evidence type="ECO:0000313" key="9">
    <source>
        <dbReference type="Proteomes" id="UP000321555"/>
    </source>
</evidence>
<dbReference type="InterPro" id="IPR010432">
    <property type="entry name" value="RDD"/>
</dbReference>
<proteinExistence type="predicted"/>
<dbReference type="GO" id="GO:0005886">
    <property type="term" value="C:plasma membrane"/>
    <property type="evidence" value="ECO:0007669"/>
    <property type="project" value="UniProtKB-SubCell"/>
</dbReference>
<accession>A0A5B8Z2Q9</accession>
<dbReference type="EMBL" id="CP042593">
    <property type="protein sequence ID" value="QED47344.1"/>
    <property type="molecule type" value="Genomic_DNA"/>
</dbReference>